<dbReference type="Proteomes" id="UP000464524">
    <property type="component" value="Chromosome"/>
</dbReference>
<keyword evidence="4" id="KW-0378">Hydrolase</keyword>
<dbReference type="KEGG" id="pmes:FX988_01101"/>
<dbReference type="PANTHER" id="PTHR45228">
    <property type="entry name" value="CYCLIC DI-GMP PHOSPHODIESTERASE TM_0186-RELATED"/>
    <property type="match status" value="1"/>
</dbReference>
<organism evidence="4 5">
    <name type="scientific">Paraglaciecola mesophila</name>
    <dbReference type="NCBI Taxonomy" id="197222"/>
    <lineage>
        <taxon>Bacteria</taxon>
        <taxon>Pseudomonadati</taxon>
        <taxon>Pseudomonadota</taxon>
        <taxon>Gammaproteobacteria</taxon>
        <taxon>Alteromonadales</taxon>
        <taxon>Alteromonadaceae</taxon>
        <taxon>Paraglaciecola</taxon>
    </lineage>
</organism>
<dbReference type="SUPFAM" id="SSF52172">
    <property type="entry name" value="CheY-like"/>
    <property type="match status" value="1"/>
</dbReference>
<reference evidence="4 5" key="1">
    <citation type="submission" date="2019-12" db="EMBL/GenBank/DDBJ databases">
        <title>Genome sequencing and assembly of endphytes of Porphyra tenera.</title>
        <authorList>
            <person name="Park J.M."/>
            <person name="Shin R."/>
            <person name="Jo S.H."/>
        </authorList>
    </citation>
    <scope>NUCLEOTIDE SEQUENCE [LARGE SCALE GENOMIC DNA]</scope>
    <source>
        <strain evidence="4 5">GPM4</strain>
    </source>
</reference>
<sequence length="443" mass="49968">MSQANIQDPPIYTVLCVDDEVNILQAMKRILRKQTFNLLTAQSGAQALELMAAHDVHLIISDMKMPAMSGAEFLQQSIKIAPDCYRILLTGYADMSSTIEAVNKGHIDCYIQKPWDNNKLICTINDGLATVKLKHENARLQALVNKQNTLLKDLNHNLDEKVKLRSKQVALTMEKLKRNTLANQRVLYNFISINPHLDGGFAQSVSHLSAKLAEQLSLSDEQQAQVSFAALLCEIGLLGLDTALYSKPFCELNFNQQHIFLQQSKYAEQILGPATHLRPELDIIICQFEYPDGSGPNQLILEQIPIGAQILAVARDFWRHKLGRIGKSALSNHEAIGELKKYRGLRYTPQIIDILVQHPEIISVEFIESAIEVNDLREGMRLKKDILTQQHILVLPKGHVFSAPSIVQLIQYEKQKSEHFEIFVEQPESEKLSSDANHQEAEN</sequence>
<dbReference type="SUPFAM" id="SSF109604">
    <property type="entry name" value="HD-domain/PDEase-like"/>
    <property type="match status" value="1"/>
</dbReference>
<dbReference type="OrthoDB" id="9802066at2"/>
<dbReference type="RefSeq" id="WP_160178682.1">
    <property type="nucleotide sequence ID" value="NZ_CP047656.1"/>
</dbReference>
<gene>
    <name evidence="4" type="ORF">FX988_01101</name>
</gene>
<accession>A0A857JFS7</accession>
<dbReference type="EMBL" id="CP047656">
    <property type="protein sequence ID" value="QHJ10879.1"/>
    <property type="molecule type" value="Genomic_DNA"/>
</dbReference>
<dbReference type="Gene3D" id="3.40.50.2300">
    <property type="match status" value="1"/>
</dbReference>
<dbReference type="EC" id="3.1.4.-" evidence="4"/>
<dbReference type="Pfam" id="PF00072">
    <property type="entry name" value="Response_reg"/>
    <property type="match status" value="1"/>
</dbReference>
<evidence type="ECO:0000313" key="5">
    <source>
        <dbReference type="Proteomes" id="UP000464524"/>
    </source>
</evidence>
<dbReference type="Pfam" id="PF13487">
    <property type="entry name" value="HD_5"/>
    <property type="match status" value="1"/>
</dbReference>
<evidence type="ECO:0000259" key="2">
    <source>
        <dbReference type="PROSITE" id="PS50110"/>
    </source>
</evidence>
<feature type="domain" description="Response regulatory" evidence="2">
    <location>
        <begin position="13"/>
        <end position="128"/>
    </location>
</feature>
<dbReference type="GO" id="GO:0000160">
    <property type="term" value="P:phosphorelay signal transduction system"/>
    <property type="evidence" value="ECO:0007669"/>
    <property type="project" value="InterPro"/>
</dbReference>
<dbReference type="PROSITE" id="PS51832">
    <property type="entry name" value="HD_GYP"/>
    <property type="match status" value="1"/>
</dbReference>
<dbReference type="PANTHER" id="PTHR45228:SF8">
    <property type="entry name" value="TWO-COMPONENT RESPONSE REGULATOR-RELATED"/>
    <property type="match status" value="1"/>
</dbReference>
<keyword evidence="1" id="KW-0597">Phosphoprotein</keyword>
<evidence type="ECO:0000256" key="1">
    <source>
        <dbReference type="PROSITE-ProRule" id="PRU00169"/>
    </source>
</evidence>
<dbReference type="CDD" id="cd17569">
    <property type="entry name" value="REC_HupR-like"/>
    <property type="match status" value="1"/>
</dbReference>
<dbReference type="Gene3D" id="1.10.3210.10">
    <property type="entry name" value="Hypothetical protein af1432"/>
    <property type="match status" value="1"/>
</dbReference>
<dbReference type="PROSITE" id="PS50110">
    <property type="entry name" value="RESPONSE_REGULATORY"/>
    <property type="match status" value="1"/>
</dbReference>
<feature type="domain" description="HD-GYP" evidence="3">
    <location>
        <begin position="176"/>
        <end position="371"/>
    </location>
</feature>
<dbReference type="InterPro" id="IPR001789">
    <property type="entry name" value="Sig_transdc_resp-reg_receiver"/>
</dbReference>
<name>A0A857JFS7_9ALTE</name>
<keyword evidence="5" id="KW-1185">Reference proteome</keyword>
<evidence type="ECO:0000259" key="3">
    <source>
        <dbReference type="PROSITE" id="PS51832"/>
    </source>
</evidence>
<proteinExistence type="predicted"/>
<protein>
    <submittedName>
        <fullName evidence="4">Cyclic di-GMP phosphodiesterase</fullName>
        <ecNumber evidence="4">3.1.4.-</ecNumber>
    </submittedName>
</protein>
<evidence type="ECO:0000313" key="4">
    <source>
        <dbReference type="EMBL" id="QHJ10879.1"/>
    </source>
</evidence>
<dbReference type="InterPro" id="IPR037522">
    <property type="entry name" value="HD_GYP_dom"/>
</dbReference>
<dbReference type="InterPro" id="IPR052020">
    <property type="entry name" value="Cyclic_di-GMP/3'3'-cGAMP_PDE"/>
</dbReference>
<dbReference type="InterPro" id="IPR011006">
    <property type="entry name" value="CheY-like_superfamily"/>
</dbReference>
<dbReference type="GO" id="GO:0016787">
    <property type="term" value="F:hydrolase activity"/>
    <property type="evidence" value="ECO:0007669"/>
    <property type="project" value="UniProtKB-KW"/>
</dbReference>
<dbReference type="SMART" id="SM00448">
    <property type="entry name" value="REC"/>
    <property type="match status" value="1"/>
</dbReference>
<dbReference type="AlphaFoldDB" id="A0A857JFS7"/>
<feature type="modified residue" description="4-aspartylphosphate" evidence="1">
    <location>
        <position position="62"/>
    </location>
</feature>